<feature type="region of interest" description="Disordered" evidence="1">
    <location>
        <begin position="89"/>
        <end position="115"/>
    </location>
</feature>
<proteinExistence type="predicted"/>
<feature type="non-terminal residue" evidence="2">
    <location>
        <position position="115"/>
    </location>
</feature>
<keyword evidence="3" id="KW-1185">Reference proteome</keyword>
<name>A0A8H4L9D6_9HYPO</name>
<evidence type="ECO:0000313" key="2">
    <source>
        <dbReference type="EMBL" id="KAF4465307.1"/>
    </source>
</evidence>
<dbReference type="Proteomes" id="UP000554235">
    <property type="component" value="Unassembled WGS sequence"/>
</dbReference>
<sequence>ITALPRCVSLNPKVKAWSIVNFLGRQPFFSLSRTNSPRPEPQPGHCCRSSQSAPLRDSLPSLLLDAAAGPSPQRLFLLTAAESSPVHDASAAPLASATFTSDPTSLGRVKPPRAP</sequence>
<reference evidence="2 3" key="1">
    <citation type="submission" date="2020-01" db="EMBL/GenBank/DDBJ databases">
        <title>Identification and distribution of gene clusters putatively required for synthesis of sphingolipid metabolism inhibitors in phylogenetically diverse species of the filamentous fungus Fusarium.</title>
        <authorList>
            <person name="Kim H.-S."/>
            <person name="Busman M."/>
            <person name="Brown D.W."/>
            <person name="Divon H."/>
            <person name="Uhlig S."/>
            <person name="Proctor R.H."/>
        </authorList>
    </citation>
    <scope>NUCLEOTIDE SEQUENCE [LARGE SCALE GENOMIC DNA]</scope>
    <source>
        <strain evidence="2 3">NRRL 20459</strain>
    </source>
</reference>
<feature type="region of interest" description="Disordered" evidence="1">
    <location>
        <begin position="30"/>
        <end position="54"/>
    </location>
</feature>
<comment type="caution">
    <text evidence="2">The sequence shown here is derived from an EMBL/GenBank/DDBJ whole genome shotgun (WGS) entry which is preliminary data.</text>
</comment>
<evidence type="ECO:0000256" key="1">
    <source>
        <dbReference type="SAM" id="MobiDB-lite"/>
    </source>
</evidence>
<accession>A0A8H4L9D6</accession>
<dbReference type="EMBL" id="JAADYS010001056">
    <property type="protein sequence ID" value="KAF4465307.1"/>
    <property type="molecule type" value="Genomic_DNA"/>
</dbReference>
<protein>
    <submittedName>
        <fullName evidence="2">Uncharacterized protein</fullName>
    </submittedName>
</protein>
<feature type="non-terminal residue" evidence="2">
    <location>
        <position position="1"/>
    </location>
</feature>
<evidence type="ECO:0000313" key="3">
    <source>
        <dbReference type="Proteomes" id="UP000554235"/>
    </source>
</evidence>
<organism evidence="2 3">
    <name type="scientific">Fusarium albosuccineum</name>
    <dbReference type="NCBI Taxonomy" id="1237068"/>
    <lineage>
        <taxon>Eukaryota</taxon>
        <taxon>Fungi</taxon>
        <taxon>Dikarya</taxon>
        <taxon>Ascomycota</taxon>
        <taxon>Pezizomycotina</taxon>
        <taxon>Sordariomycetes</taxon>
        <taxon>Hypocreomycetidae</taxon>
        <taxon>Hypocreales</taxon>
        <taxon>Nectriaceae</taxon>
        <taxon>Fusarium</taxon>
        <taxon>Fusarium decemcellulare species complex</taxon>
    </lineage>
</organism>
<gene>
    <name evidence="2" type="ORF">FALBO_7848</name>
</gene>
<dbReference type="AlphaFoldDB" id="A0A8H4L9D6"/>